<dbReference type="EMBL" id="DVFZ01000086">
    <property type="protein sequence ID" value="HIQ83182.1"/>
    <property type="molecule type" value="Genomic_DNA"/>
</dbReference>
<dbReference type="Gene3D" id="1.10.150.240">
    <property type="entry name" value="Putative phosphatase, domain 2"/>
    <property type="match status" value="1"/>
</dbReference>
<reference evidence="1" key="1">
    <citation type="submission" date="2020-10" db="EMBL/GenBank/DDBJ databases">
        <authorList>
            <person name="Gilroy R."/>
        </authorList>
    </citation>
    <scope>NUCLEOTIDE SEQUENCE</scope>
    <source>
        <strain evidence="1">ChiSjej6B24-2974</strain>
    </source>
</reference>
<dbReference type="PANTHER" id="PTHR43434">
    <property type="entry name" value="PHOSPHOGLYCOLATE PHOSPHATASE"/>
    <property type="match status" value="1"/>
</dbReference>
<dbReference type="Pfam" id="PF00702">
    <property type="entry name" value="Hydrolase"/>
    <property type="match status" value="1"/>
</dbReference>
<sequence length="221" mass="25285">MLSSCKYAIFDNDGTLMESMYYWRLGALEYIIAHRLPIPGEMTLEELFSRSSREFSEELSQHLPGITYAEVVGEMEERMGRHYQYDVVEKPGIQEFLRNLKANGARLCVATAAPRALCQRALERMGIRDCFDFVTDSYEVGMSKEDPEYFRKVAARLGAPVEECWVFEDAVYAMRGAKAAGMRVCAIEEYTARRHREEVLAIADAFITDYRQPPLFDRSGA</sequence>
<dbReference type="GO" id="GO:0005829">
    <property type="term" value="C:cytosol"/>
    <property type="evidence" value="ECO:0007669"/>
    <property type="project" value="TreeGrafter"/>
</dbReference>
<dbReference type="Proteomes" id="UP000824260">
    <property type="component" value="Unassembled WGS sequence"/>
</dbReference>
<name>A0A9D1CWL1_9FIRM</name>
<dbReference type="AlphaFoldDB" id="A0A9D1CWL1"/>
<dbReference type="SFLD" id="SFLDG01129">
    <property type="entry name" value="C1.5:_HAD__Beta-PGM__Phosphata"/>
    <property type="match status" value="1"/>
</dbReference>
<evidence type="ECO:0000313" key="1">
    <source>
        <dbReference type="EMBL" id="HIQ83182.1"/>
    </source>
</evidence>
<dbReference type="InterPro" id="IPR036412">
    <property type="entry name" value="HAD-like_sf"/>
</dbReference>
<evidence type="ECO:0000313" key="2">
    <source>
        <dbReference type="Proteomes" id="UP000824260"/>
    </source>
</evidence>
<dbReference type="InterPro" id="IPR050155">
    <property type="entry name" value="HAD-like_hydrolase_sf"/>
</dbReference>
<comment type="caution">
    <text evidence="1">The sequence shown here is derived from an EMBL/GenBank/DDBJ whole genome shotgun (WGS) entry which is preliminary data.</text>
</comment>
<protein>
    <submittedName>
        <fullName evidence="1">HAD family phosphatase</fullName>
    </submittedName>
</protein>
<dbReference type="InterPro" id="IPR023214">
    <property type="entry name" value="HAD_sf"/>
</dbReference>
<dbReference type="SUPFAM" id="SSF56784">
    <property type="entry name" value="HAD-like"/>
    <property type="match status" value="1"/>
</dbReference>
<proteinExistence type="predicted"/>
<dbReference type="GO" id="GO:0006281">
    <property type="term" value="P:DNA repair"/>
    <property type="evidence" value="ECO:0007669"/>
    <property type="project" value="TreeGrafter"/>
</dbReference>
<dbReference type="InterPro" id="IPR023198">
    <property type="entry name" value="PGP-like_dom2"/>
</dbReference>
<dbReference type="SFLD" id="SFLDS00003">
    <property type="entry name" value="Haloacid_Dehalogenase"/>
    <property type="match status" value="1"/>
</dbReference>
<dbReference type="PRINTS" id="PR00413">
    <property type="entry name" value="HADHALOGNASE"/>
</dbReference>
<dbReference type="InterPro" id="IPR006439">
    <property type="entry name" value="HAD-SF_hydro_IA"/>
</dbReference>
<dbReference type="NCBIfam" id="TIGR01509">
    <property type="entry name" value="HAD-SF-IA-v3"/>
    <property type="match status" value="1"/>
</dbReference>
<accession>A0A9D1CWL1</accession>
<dbReference type="CDD" id="cd07505">
    <property type="entry name" value="HAD_BPGM-like"/>
    <property type="match status" value="1"/>
</dbReference>
<dbReference type="GO" id="GO:0008967">
    <property type="term" value="F:phosphoglycolate phosphatase activity"/>
    <property type="evidence" value="ECO:0007669"/>
    <property type="project" value="TreeGrafter"/>
</dbReference>
<organism evidence="1 2">
    <name type="scientific">Candidatus Pullichristensenella stercorigallinarum</name>
    <dbReference type="NCBI Taxonomy" id="2840909"/>
    <lineage>
        <taxon>Bacteria</taxon>
        <taxon>Bacillati</taxon>
        <taxon>Bacillota</taxon>
        <taxon>Clostridia</taxon>
        <taxon>Candidatus Pullichristensenella</taxon>
    </lineage>
</organism>
<dbReference type="PANTHER" id="PTHR43434:SF1">
    <property type="entry name" value="PHOSPHOGLYCOLATE PHOSPHATASE"/>
    <property type="match status" value="1"/>
</dbReference>
<reference evidence="1" key="2">
    <citation type="journal article" date="2021" name="PeerJ">
        <title>Extensive microbial diversity within the chicken gut microbiome revealed by metagenomics and culture.</title>
        <authorList>
            <person name="Gilroy R."/>
            <person name="Ravi A."/>
            <person name="Getino M."/>
            <person name="Pursley I."/>
            <person name="Horton D.L."/>
            <person name="Alikhan N.F."/>
            <person name="Baker D."/>
            <person name="Gharbi K."/>
            <person name="Hall N."/>
            <person name="Watson M."/>
            <person name="Adriaenssens E.M."/>
            <person name="Foster-Nyarko E."/>
            <person name="Jarju S."/>
            <person name="Secka A."/>
            <person name="Antonio M."/>
            <person name="Oren A."/>
            <person name="Chaudhuri R.R."/>
            <person name="La Ragione R."/>
            <person name="Hildebrand F."/>
            <person name="Pallen M.J."/>
        </authorList>
    </citation>
    <scope>NUCLEOTIDE SEQUENCE</scope>
    <source>
        <strain evidence="1">ChiSjej6B24-2974</strain>
    </source>
</reference>
<gene>
    <name evidence="1" type="ORF">IAA52_08780</name>
</gene>
<dbReference type="Gene3D" id="3.40.50.1000">
    <property type="entry name" value="HAD superfamily/HAD-like"/>
    <property type="match status" value="1"/>
</dbReference>